<keyword evidence="7" id="KW-1185">Reference proteome</keyword>
<evidence type="ECO:0000259" key="5">
    <source>
        <dbReference type="PROSITE" id="PS51387"/>
    </source>
</evidence>
<dbReference type="PROSITE" id="PS51387">
    <property type="entry name" value="FAD_PCMH"/>
    <property type="match status" value="1"/>
</dbReference>
<dbReference type="InterPro" id="IPR006094">
    <property type="entry name" value="Oxid_FAD_bind_N"/>
</dbReference>
<dbReference type="InterPro" id="IPR016169">
    <property type="entry name" value="FAD-bd_PCMH_sub2"/>
</dbReference>
<dbReference type="EMBL" id="BOMI01000090">
    <property type="protein sequence ID" value="GID76079.1"/>
    <property type="molecule type" value="Genomic_DNA"/>
</dbReference>
<dbReference type="InterPro" id="IPR016171">
    <property type="entry name" value="Vanillyl_alc_oxidase_C-sub2"/>
</dbReference>
<keyword evidence="2" id="KW-0285">Flavoprotein</keyword>
<dbReference type="Gene3D" id="3.30.465.10">
    <property type="match status" value="1"/>
</dbReference>
<dbReference type="RefSeq" id="WP_203767884.1">
    <property type="nucleotide sequence ID" value="NZ_BAAABO010000007.1"/>
</dbReference>
<evidence type="ECO:0000256" key="2">
    <source>
        <dbReference type="ARBA" id="ARBA00022630"/>
    </source>
</evidence>
<proteinExistence type="predicted"/>
<comment type="caution">
    <text evidence="6">The sequence shown here is derived from an EMBL/GenBank/DDBJ whole genome shotgun (WGS) entry which is preliminary data.</text>
</comment>
<evidence type="ECO:0000313" key="7">
    <source>
        <dbReference type="Proteomes" id="UP000609879"/>
    </source>
</evidence>
<dbReference type="SUPFAM" id="SSF56176">
    <property type="entry name" value="FAD-binding/transporter-associated domain-like"/>
    <property type="match status" value="1"/>
</dbReference>
<evidence type="ECO:0000256" key="3">
    <source>
        <dbReference type="ARBA" id="ARBA00022827"/>
    </source>
</evidence>
<evidence type="ECO:0000256" key="1">
    <source>
        <dbReference type="ARBA" id="ARBA00001974"/>
    </source>
</evidence>
<dbReference type="Gene3D" id="1.10.45.10">
    <property type="entry name" value="Vanillyl-alcohol Oxidase, Chain A, domain 4"/>
    <property type="match status" value="1"/>
</dbReference>
<name>A0ABQ3Y7W0_9ACTN</name>
<dbReference type="InterPro" id="IPR016164">
    <property type="entry name" value="FAD-linked_Oxase-like_C"/>
</dbReference>
<reference evidence="6 7" key="1">
    <citation type="submission" date="2021-01" db="EMBL/GenBank/DDBJ databases">
        <title>Whole genome shotgun sequence of Actinoplanes deccanensis NBRC 13994.</title>
        <authorList>
            <person name="Komaki H."/>
            <person name="Tamura T."/>
        </authorList>
    </citation>
    <scope>NUCLEOTIDE SEQUENCE [LARGE SCALE GENOMIC DNA]</scope>
    <source>
        <strain evidence="6 7">NBRC 13994</strain>
    </source>
</reference>
<dbReference type="Pfam" id="PF02913">
    <property type="entry name" value="FAD-oxidase_C"/>
    <property type="match status" value="1"/>
</dbReference>
<evidence type="ECO:0000256" key="4">
    <source>
        <dbReference type="ARBA" id="ARBA00023002"/>
    </source>
</evidence>
<dbReference type="SUPFAM" id="SSF55103">
    <property type="entry name" value="FAD-linked oxidases, C-terminal domain"/>
    <property type="match status" value="1"/>
</dbReference>
<comment type="cofactor">
    <cofactor evidence="1">
        <name>FAD</name>
        <dbReference type="ChEBI" id="CHEBI:57692"/>
    </cofactor>
</comment>
<gene>
    <name evidence="6" type="primary">dld</name>
    <name evidence="6" type="ORF">Ade02nite_47200</name>
</gene>
<dbReference type="PANTHER" id="PTHR42934:SF2">
    <property type="entry name" value="GLYCOLATE OXIDASE SUBUNIT GLCD"/>
    <property type="match status" value="1"/>
</dbReference>
<feature type="domain" description="FAD-binding PCMH-type" evidence="5">
    <location>
        <begin position="34"/>
        <end position="218"/>
    </location>
</feature>
<keyword evidence="4" id="KW-0560">Oxidoreductase</keyword>
<dbReference type="InterPro" id="IPR016166">
    <property type="entry name" value="FAD-bd_PCMH"/>
</dbReference>
<organism evidence="6 7">
    <name type="scientific">Paractinoplanes deccanensis</name>
    <dbReference type="NCBI Taxonomy" id="113561"/>
    <lineage>
        <taxon>Bacteria</taxon>
        <taxon>Bacillati</taxon>
        <taxon>Actinomycetota</taxon>
        <taxon>Actinomycetes</taxon>
        <taxon>Micromonosporales</taxon>
        <taxon>Micromonosporaceae</taxon>
        <taxon>Paractinoplanes</taxon>
    </lineage>
</organism>
<accession>A0ABQ3Y7W0</accession>
<dbReference type="Pfam" id="PF01565">
    <property type="entry name" value="FAD_binding_4"/>
    <property type="match status" value="1"/>
</dbReference>
<sequence length="461" mass="47627">MPTTTELLTLDGLDLVDDPDVLASLAHDDAEWAPYGKPVAAVRPRTTDDVRRVVAACAERGIPIVPRGAGTGLSGGANAVDGAMIIDLAKMNRIVEIDTENMTATVQPGVVNDDLKKAVAAHGLWYPPDPASAPWSTIGGNVATNAGGLCCLKYGVTRDYVLGLEAVVGGPAGAYGTVVRLGRRTTKGVSGYDLAGLFTGSEGTFGVITEITLRLRPARREAPRTVVGAFDSVVAAGAAVAALTRAGLLPAALELLDRTCLRAVEEWKHLGLSADAAALLLAQLDSPGLAGDEEAAAVAAVFRDAGAMWAEQSTDEIEAEALFAARRLAYPALERLSPVLTEDVCVPRSRVPDMLAAIERIAARHGATIATIAHAGDGNLHPLILAPAGDDAARQAAQAAFEDMLTAAIGMGGTVTGEHGVGLLKRGGMQQELAPEVLAMQVAVKQTLDPLNLFNPGKVVG</sequence>
<dbReference type="Proteomes" id="UP000609879">
    <property type="component" value="Unassembled WGS sequence"/>
</dbReference>
<dbReference type="InterPro" id="IPR036318">
    <property type="entry name" value="FAD-bd_PCMH-like_sf"/>
</dbReference>
<dbReference type="Gene3D" id="3.30.70.2740">
    <property type="match status" value="1"/>
</dbReference>
<dbReference type="PANTHER" id="PTHR42934">
    <property type="entry name" value="GLYCOLATE OXIDASE SUBUNIT GLCD"/>
    <property type="match status" value="1"/>
</dbReference>
<keyword evidence="3" id="KW-0274">FAD</keyword>
<protein>
    <submittedName>
        <fullName evidence="6">Glycolate oxidase</fullName>
    </submittedName>
</protein>
<dbReference type="InterPro" id="IPR004113">
    <property type="entry name" value="FAD-bd_oxidored_4_C"/>
</dbReference>
<dbReference type="InterPro" id="IPR051914">
    <property type="entry name" value="FAD-linked_OxidoTrans_Type4"/>
</dbReference>
<evidence type="ECO:0000313" key="6">
    <source>
        <dbReference type="EMBL" id="GID76079.1"/>
    </source>
</evidence>